<keyword evidence="2" id="KW-0813">Transport</keyword>
<keyword evidence="4" id="KW-0653">Protein transport</keyword>
<keyword evidence="8" id="KW-0175">Coiled coil</keyword>
<keyword evidence="6" id="KW-0811">Translocation</keyword>
<accession>A0AAX4KZQ6</accession>
<dbReference type="Proteomes" id="UP001432202">
    <property type="component" value="Chromosome"/>
</dbReference>
<evidence type="ECO:0000256" key="2">
    <source>
        <dbReference type="ARBA" id="ARBA00022448"/>
    </source>
</evidence>
<keyword evidence="10" id="KW-1185">Reference proteome</keyword>
<sequence length="100" mass="11510">MINNLSDFLVVVVVFILLMAGDKNAGKTARSIGKFLGEMKKRQEEFRSELMRELNSVDENPTTTFKYVKSVSEDRVKELEAKIRQLQEELERLKTSDGKN</sequence>
<evidence type="ECO:0000256" key="8">
    <source>
        <dbReference type="SAM" id="Coils"/>
    </source>
</evidence>
<gene>
    <name evidence="9" type="ORF">V6M85_12590</name>
</gene>
<evidence type="ECO:0000313" key="9">
    <source>
        <dbReference type="EMBL" id="WWQ60264.1"/>
    </source>
</evidence>
<evidence type="ECO:0000256" key="6">
    <source>
        <dbReference type="ARBA" id="ARBA00023010"/>
    </source>
</evidence>
<reference evidence="9 10" key="1">
    <citation type="submission" date="2024-02" db="EMBL/GenBank/DDBJ databases">
        <title>STSV induces naive adaptation in Sulfolobus.</title>
        <authorList>
            <person name="Xiang X."/>
            <person name="Song M."/>
        </authorList>
    </citation>
    <scope>NUCLEOTIDE SEQUENCE [LARGE SCALE GENOMIC DNA]</scope>
    <source>
        <strain evidence="9 10">RT2</strain>
    </source>
</reference>
<protein>
    <recommendedName>
        <fullName evidence="11">Translocase</fullName>
    </recommendedName>
</protein>
<evidence type="ECO:0000256" key="3">
    <source>
        <dbReference type="ARBA" id="ARBA00022692"/>
    </source>
</evidence>
<keyword evidence="3" id="KW-0812">Transmembrane</keyword>
<organism evidence="9 10">
    <name type="scientific">Sulfolobus tengchongensis</name>
    <dbReference type="NCBI Taxonomy" id="207809"/>
    <lineage>
        <taxon>Archaea</taxon>
        <taxon>Thermoproteota</taxon>
        <taxon>Thermoprotei</taxon>
        <taxon>Sulfolobales</taxon>
        <taxon>Sulfolobaceae</taxon>
        <taxon>Sulfolobus</taxon>
    </lineage>
</organism>
<evidence type="ECO:0008006" key="11">
    <source>
        <dbReference type="Google" id="ProtNLM"/>
    </source>
</evidence>
<dbReference type="AlphaFoldDB" id="A0AAX4KZQ6"/>
<name>A0AAX4KZQ6_9CREN</name>
<comment type="subcellular location">
    <subcellularLocation>
        <location evidence="1">Membrane</location>
        <topology evidence="1">Single-pass membrane protein</topology>
    </subcellularLocation>
</comment>
<dbReference type="GeneID" id="89337621"/>
<dbReference type="RefSeq" id="WP_338600753.1">
    <property type="nucleotide sequence ID" value="NZ_CP146016.1"/>
</dbReference>
<dbReference type="InterPro" id="IPR003369">
    <property type="entry name" value="TatA/B/E"/>
</dbReference>
<evidence type="ECO:0000256" key="5">
    <source>
        <dbReference type="ARBA" id="ARBA00022989"/>
    </source>
</evidence>
<feature type="coiled-coil region" evidence="8">
    <location>
        <begin position="69"/>
        <end position="96"/>
    </location>
</feature>
<dbReference type="EMBL" id="CP146016">
    <property type="protein sequence ID" value="WWQ60264.1"/>
    <property type="molecule type" value="Genomic_DNA"/>
</dbReference>
<keyword evidence="5" id="KW-1133">Transmembrane helix</keyword>
<evidence type="ECO:0000256" key="7">
    <source>
        <dbReference type="ARBA" id="ARBA00023136"/>
    </source>
</evidence>
<dbReference type="Pfam" id="PF02416">
    <property type="entry name" value="TatA_B_E"/>
    <property type="match status" value="1"/>
</dbReference>
<evidence type="ECO:0000256" key="1">
    <source>
        <dbReference type="ARBA" id="ARBA00004167"/>
    </source>
</evidence>
<evidence type="ECO:0000313" key="10">
    <source>
        <dbReference type="Proteomes" id="UP001432202"/>
    </source>
</evidence>
<evidence type="ECO:0000256" key="4">
    <source>
        <dbReference type="ARBA" id="ARBA00022927"/>
    </source>
</evidence>
<proteinExistence type="predicted"/>
<keyword evidence="7" id="KW-0472">Membrane</keyword>